<dbReference type="Gene3D" id="3.30.930.10">
    <property type="entry name" value="Bira Bifunctional Protein, Domain 2"/>
    <property type="match status" value="1"/>
</dbReference>
<dbReference type="Pfam" id="PF00152">
    <property type="entry name" value="tRNA-synt_2"/>
    <property type="match status" value="1"/>
</dbReference>
<name>A0ABV2IBU1_9HYPH</name>
<evidence type="ECO:0000259" key="4">
    <source>
        <dbReference type="PROSITE" id="PS50862"/>
    </source>
</evidence>
<keyword evidence="2" id="KW-0547">Nucleotide-binding</keyword>
<dbReference type="PANTHER" id="PTHR42918:SF6">
    <property type="entry name" value="ELONGATION FACTOR P--(R)-BETA-LYSINE LIGASE"/>
    <property type="match status" value="1"/>
</dbReference>
<dbReference type="EMBL" id="JBEPLY010000006">
    <property type="protein sequence ID" value="MET3600241.1"/>
    <property type="molecule type" value="Genomic_DNA"/>
</dbReference>
<dbReference type="RefSeq" id="WP_354434216.1">
    <property type="nucleotide sequence ID" value="NZ_JBEPLY010000006.1"/>
</dbReference>
<dbReference type="InterPro" id="IPR004525">
    <property type="entry name" value="EpmA"/>
</dbReference>
<dbReference type="EC" id="6.1.1.6" evidence="5"/>
<dbReference type="PROSITE" id="PS50862">
    <property type="entry name" value="AA_TRNA_LIGASE_II"/>
    <property type="match status" value="1"/>
</dbReference>
<gene>
    <name evidence="5" type="ORF">ABID12_002186</name>
</gene>
<organism evidence="5 6">
    <name type="scientific">Martelella mangrovi</name>
    <dbReference type="NCBI Taxonomy" id="1397477"/>
    <lineage>
        <taxon>Bacteria</taxon>
        <taxon>Pseudomonadati</taxon>
        <taxon>Pseudomonadota</taxon>
        <taxon>Alphaproteobacteria</taxon>
        <taxon>Hyphomicrobiales</taxon>
        <taxon>Aurantimonadaceae</taxon>
        <taxon>Martelella</taxon>
    </lineage>
</organism>
<keyword evidence="1 5" id="KW-0436">Ligase</keyword>
<dbReference type="GO" id="GO:0004824">
    <property type="term" value="F:lysine-tRNA ligase activity"/>
    <property type="evidence" value="ECO:0007669"/>
    <property type="project" value="UniProtKB-EC"/>
</dbReference>
<dbReference type="InterPro" id="IPR004364">
    <property type="entry name" value="Aa-tRNA-synt_II"/>
</dbReference>
<dbReference type="InterPro" id="IPR006195">
    <property type="entry name" value="aa-tRNA-synth_II"/>
</dbReference>
<accession>A0ABV2IBU1</accession>
<reference evidence="5 6" key="1">
    <citation type="submission" date="2024-06" db="EMBL/GenBank/DDBJ databases">
        <title>Genomic Encyclopedia of Type Strains, Phase IV (KMG-IV): sequencing the most valuable type-strain genomes for metagenomic binning, comparative biology and taxonomic classification.</title>
        <authorList>
            <person name="Goeker M."/>
        </authorList>
    </citation>
    <scope>NUCLEOTIDE SEQUENCE [LARGE SCALE GENOMIC DNA]</scope>
    <source>
        <strain evidence="5 6">DSM 28102</strain>
    </source>
</reference>
<evidence type="ECO:0000256" key="2">
    <source>
        <dbReference type="ARBA" id="ARBA00022741"/>
    </source>
</evidence>
<dbReference type="Proteomes" id="UP001549164">
    <property type="component" value="Unassembled WGS sequence"/>
</dbReference>
<dbReference type="SUPFAM" id="SSF55681">
    <property type="entry name" value="Class II aaRS and biotin synthetases"/>
    <property type="match status" value="1"/>
</dbReference>
<evidence type="ECO:0000256" key="1">
    <source>
        <dbReference type="ARBA" id="ARBA00022598"/>
    </source>
</evidence>
<dbReference type="PRINTS" id="PR00982">
    <property type="entry name" value="TRNASYNTHLYS"/>
</dbReference>
<feature type="domain" description="Aminoacyl-transfer RNA synthetases class-II family profile" evidence="4">
    <location>
        <begin position="29"/>
        <end position="350"/>
    </location>
</feature>
<evidence type="ECO:0000256" key="3">
    <source>
        <dbReference type="ARBA" id="ARBA00022840"/>
    </source>
</evidence>
<sequence>MPDKNDPAGLSQWWRADRHQDRRPALMARNRVMTAMRNWFAGEDFVEADLPALQVSPGNETHLHGFSTAMIGNDGGAQTMYLHTSPEFTAKKLLAAGEERLVSFSHVYRNRERGPLHHPEFTMVEWYRAREPYHRLFADCAALLSLAAEAAGTDRFARGESTCDPFAEIERLSVAEAFERHAGIDLLSTIGPDGKTERDGLAAQMKGQGLQYSEDDSWSDLFSRVLVEKIEANLGHGRATFLDCYPAPEAALARRSGADPRTAERFELYVCGVELANGFGELTDAAEQRVRFEADMAEKQRIYGETYPIDEDFLKALQHMPPASGIALGFDRLVMLATGARRIEDVLWAPVAG</sequence>
<dbReference type="InterPro" id="IPR045864">
    <property type="entry name" value="aa-tRNA-synth_II/BPL/LPL"/>
</dbReference>
<keyword evidence="6" id="KW-1185">Reference proteome</keyword>
<keyword evidence="3" id="KW-0067">ATP-binding</keyword>
<evidence type="ECO:0000313" key="5">
    <source>
        <dbReference type="EMBL" id="MET3600241.1"/>
    </source>
</evidence>
<comment type="caution">
    <text evidence="5">The sequence shown here is derived from an EMBL/GenBank/DDBJ whole genome shotgun (WGS) entry which is preliminary data.</text>
</comment>
<dbReference type="InterPro" id="IPR018149">
    <property type="entry name" value="Lys-tRNA-synth_II_C"/>
</dbReference>
<protein>
    <submittedName>
        <fullName evidence="5">Lysyl-tRNA synthetase class 2</fullName>
        <ecNumber evidence="5">6.1.1.6</ecNumber>
    </submittedName>
</protein>
<proteinExistence type="predicted"/>
<evidence type="ECO:0000313" key="6">
    <source>
        <dbReference type="Proteomes" id="UP001549164"/>
    </source>
</evidence>
<dbReference type="PANTHER" id="PTHR42918">
    <property type="entry name" value="LYSYL-TRNA SYNTHETASE"/>
    <property type="match status" value="1"/>
</dbReference>
<dbReference type="NCBIfam" id="TIGR00462">
    <property type="entry name" value="genX"/>
    <property type="match status" value="1"/>
</dbReference>